<evidence type="ECO:0000256" key="10">
    <source>
        <dbReference type="ARBA" id="ARBA00024908"/>
    </source>
</evidence>
<organism evidence="13 14">
    <name type="scientific">Streptomyces liangshanensis</name>
    <dbReference type="NCBI Taxonomy" id="2717324"/>
    <lineage>
        <taxon>Bacteria</taxon>
        <taxon>Bacillati</taxon>
        <taxon>Actinomycetota</taxon>
        <taxon>Actinomycetes</taxon>
        <taxon>Kitasatosporales</taxon>
        <taxon>Streptomycetaceae</taxon>
        <taxon>Streptomyces</taxon>
    </lineage>
</organism>
<dbReference type="GO" id="GO:0046872">
    <property type="term" value="F:metal ion binding"/>
    <property type="evidence" value="ECO:0007669"/>
    <property type="project" value="UniProtKB-KW"/>
</dbReference>
<name>A0A6G9GYT8_9ACTN</name>
<evidence type="ECO:0000313" key="14">
    <source>
        <dbReference type="Proteomes" id="UP000501179"/>
    </source>
</evidence>
<comment type="similarity">
    <text evidence="2">Belongs to the TsaE family.</text>
</comment>
<proteinExistence type="inferred from homology"/>
<evidence type="ECO:0000256" key="4">
    <source>
        <dbReference type="ARBA" id="ARBA00022490"/>
    </source>
</evidence>
<evidence type="ECO:0000256" key="1">
    <source>
        <dbReference type="ARBA" id="ARBA00004496"/>
    </source>
</evidence>
<dbReference type="InterPro" id="IPR027417">
    <property type="entry name" value="P-loop_NTPase"/>
</dbReference>
<protein>
    <recommendedName>
        <fullName evidence="3">tRNA threonylcarbamoyladenosine biosynthesis protein TsaE</fullName>
    </recommendedName>
    <alternativeName>
        <fullName evidence="11">t(6)A37 threonylcarbamoyladenosine biosynthesis protein TsaE</fullName>
    </alternativeName>
</protein>
<keyword evidence="13" id="KW-0808">Transferase</keyword>
<comment type="function">
    <text evidence="10">Required for the formation of a threonylcarbamoyl group on adenosine at position 37 (t(6)A37) in tRNAs that read codons beginning with adenine. Is involved in the transfer of the threonylcarbamoyl moiety of threonylcarbamoyl-AMP (TC-AMP) to the N6 group of A37, together with TsaD and TsaB. TsaE seems to play an indirect role in the t(6)A biosynthesis pathway, possibly in regulating the core enzymatic function of TsaD.</text>
</comment>
<evidence type="ECO:0000256" key="12">
    <source>
        <dbReference type="SAM" id="MobiDB-lite"/>
    </source>
</evidence>
<keyword evidence="7" id="KW-0547">Nucleotide-binding</keyword>
<evidence type="ECO:0000256" key="2">
    <source>
        <dbReference type="ARBA" id="ARBA00007599"/>
    </source>
</evidence>
<dbReference type="AlphaFoldDB" id="A0A6G9GYT8"/>
<dbReference type="Gene3D" id="3.40.50.300">
    <property type="entry name" value="P-loop containing nucleotide triphosphate hydrolases"/>
    <property type="match status" value="1"/>
</dbReference>
<dbReference type="EMBL" id="CP050177">
    <property type="protein sequence ID" value="QIQ03151.1"/>
    <property type="molecule type" value="Genomic_DNA"/>
</dbReference>
<feature type="region of interest" description="Disordered" evidence="12">
    <location>
        <begin position="1"/>
        <end position="41"/>
    </location>
</feature>
<evidence type="ECO:0000256" key="3">
    <source>
        <dbReference type="ARBA" id="ARBA00019010"/>
    </source>
</evidence>
<dbReference type="SUPFAM" id="SSF52540">
    <property type="entry name" value="P-loop containing nucleoside triphosphate hydrolases"/>
    <property type="match status" value="1"/>
</dbReference>
<evidence type="ECO:0000256" key="11">
    <source>
        <dbReference type="ARBA" id="ARBA00032441"/>
    </source>
</evidence>
<dbReference type="NCBIfam" id="TIGR00150">
    <property type="entry name" value="T6A_YjeE"/>
    <property type="match status" value="1"/>
</dbReference>
<dbReference type="GO" id="GO:0005524">
    <property type="term" value="F:ATP binding"/>
    <property type="evidence" value="ECO:0007669"/>
    <property type="project" value="UniProtKB-KW"/>
</dbReference>
<dbReference type="Pfam" id="PF02367">
    <property type="entry name" value="TsaE"/>
    <property type="match status" value="1"/>
</dbReference>
<comment type="subcellular location">
    <subcellularLocation>
        <location evidence="1">Cytoplasm</location>
    </subcellularLocation>
</comment>
<reference evidence="13 14" key="1">
    <citation type="submission" date="2020-03" db="EMBL/GenBank/DDBJ databases">
        <title>A novel species.</title>
        <authorList>
            <person name="Gao J."/>
        </authorList>
    </citation>
    <scope>NUCLEOTIDE SEQUENCE [LARGE SCALE GENOMIC DNA]</scope>
    <source>
        <strain evidence="13 14">QMT-12</strain>
    </source>
</reference>
<keyword evidence="5" id="KW-0819">tRNA processing</keyword>
<evidence type="ECO:0000256" key="5">
    <source>
        <dbReference type="ARBA" id="ARBA00022694"/>
    </source>
</evidence>
<keyword evidence="9" id="KW-0460">Magnesium</keyword>
<keyword evidence="8" id="KW-0067">ATP-binding</keyword>
<keyword evidence="14" id="KW-1185">Reference proteome</keyword>
<evidence type="ECO:0000256" key="6">
    <source>
        <dbReference type="ARBA" id="ARBA00022723"/>
    </source>
</evidence>
<evidence type="ECO:0000256" key="8">
    <source>
        <dbReference type="ARBA" id="ARBA00022840"/>
    </source>
</evidence>
<dbReference type="KEGG" id="slia:HA039_13185"/>
<keyword evidence="4" id="KW-0963">Cytoplasm</keyword>
<evidence type="ECO:0000313" key="13">
    <source>
        <dbReference type="EMBL" id="QIQ03151.1"/>
    </source>
</evidence>
<dbReference type="PANTHER" id="PTHR33540">
    <property type="entry name" value="TRNA THREONYLCARBAMOYLADENOSINE BIOSYNTHESIS PROTEIN TSAE"/>
    <property type="match status" value="1"/>
</dbReference>
<sequence>MERPHSLERPHSPAAEPTVTPEHAVTPDPAVTPDAVASGGPGAASLVLTVDSPERMRELGLGLAALVRPGDLVMLTGELGAGKTTLTRGLGEGLGVRGAVTSPTFVIARVHPSLVDGPPLVHVDAYRLGGGLDEMEDLDLDVSLPDSVVVVEWGEGKVEELSDDRLHVVIDRVVGDTDDDRRQVTVTGVGERWAGADLGSLVHRGR</sequence>
<dbReference type="Proteomes" id="UP000501179">
    <property type="component" value="Chromosome"/>
</dbReference>
<evidence type="ECO:0000256" key="7">
    <source>
        <dbReference type="ARBA" id="ARBA00022741"/>
    </source>
</evidence>
<gene>
    <name evidence="13" type="primary">tsaE</name>
    <name evidence="13" type="ORF">HA039_13185</name>
</gene>
<feature type="compositionally biased region" description="Basic and acidic residues" evidence="12">
    <location>
        <begin position="1"/>
        <end position="11"/>
    </location>
</feature>
<keyword evidence="6" id="KW-0479">Metal-binding</keyword>
<dbReference type="InterPro" id="IPR003442">
    <property type="entry name" value="T6A_TsaE"/>
</dbReference>
<dbReference type="GO" id="GO:0005737">
    <property type="term" value="C:cytoplasm"/>
    <property type="evidence" value="ECO:0007669"/>
    <property type="project" value="UniProtKB-SubCell"/>
</dbReference>
<accession>A0A6G9GYT8</accession>
<dbReference type="GO" id="GO:0016740">
    <property type="term" value="F:transferase activity"/>
    <property type="evidence" value="ECO:0007669"/>
    <property type="project" value="UniProtKB-KW"/>
</dbReference>
<dbReference type="GO" id="GO:0002949">
    <property type="term" value="P:tRNA threonylcarbamoyladenosine modification"/>
    <property type="evidence" value="ECO:0007669"/>
    <property type="project" value="InterPro"/>
</dbReference>
<evidence type="ECO:0000256" key="9">
    <source>
        <dbReference type="ARBA" id="ARBA00022842"/>
    </source>
</evidence>
<dbReference type="PANTHER" id="PTHR33540:SF2">
    <property type="entry name" value="TRNA THREONYLCARBAMOYLADENOSINE BIOSYNTHESIS PROTEIN TSAE"/>
    <property type="match status" value="1"/>
</dbReference>